<proteinExistence type="predicted"/>
<dbReference type="Gene3D" id="3.40.50.150">
    <property type="entry name" value="Vaccinia Virus protein VP39"/>
    <property type="match status" value="1"/>
</dbReference>
<accession>A0A5E4PJ66</accession>
<sequence length="255" mass="29419">MSDNIVFEYDRFKNLTYSDFKRLATNNSLSCYEKIGFPSVYRQGKEEAIFTDILRKLSNLNDANKMILDIGAGCSQLPLILSDFCRNKNHKLYFIDSCEMLTHLPSDSFITKLEGPFPEMCKDFILSFHQKFDVIISYSVLQYVFTEANIFDFIDVALGLLMPGGQFLIGDIPNASKRRRFLSTERGVQYHKEYYNPSTVPEVNHMQLDLKQIDDGVLLGLLMRYRNAGYDTYLIPQDAALPMSNRREDLLIIKP</sequence>
<reference evidence="1 2" key="1">
    <citation type="submission" date="2019-08" db="EMBL/GenBank/DDBJ databases">
        <authorList>
            <person name="Guy L."/>
        </authorList>
    </citation>
    <scope>NUCLEOTIDE SEQUENCE [LARGE SCALE GENOMIC DNA]</scope>
    <source>
        <strain evidence="1 2">SGT-108</strain>
    </source>
</reference>
<name>A0A5E4PJ66_9COXI</name>
<dbReference type="AlphaFoldDB" id="A0A5E4PJ66"/>
<dbReference type="SUPFAM" id="SSF53335">
    <property type="entry name" value="S-adenosyl-L-methionine-dependent methyltransferases"/>
    <property type="match status" value="1"/>
</dbReference>
<organism evidence="1 2">
    <name type="scientific">Aquicella siphonis</name>
    <dbReference type="NCBI Taxonomy" id="254247"/>
    <lineage>
        <taxon>Bacteria</taxon>
        <taxon>Pseudomonadati</taxon>
        <taxon>Pseudomonadota</taxon>
        <taxon>Gammaproteobacteria</taxon>
        <taxon>Legionellales</taxon>
        <taxon>Coxiellaceae</taxon>
        <taxon>Aquicella</taxon>
    </lineage>
</organism>
<evidence type="ECO:0000313" key="1">
    <source>
        <dbReference type="EMBL" id="VVC76477.1"/>
    </source>
</evidence>
<dbReference type="Proteomes" id="UP000324194">
    <property type="component" value="Chromosome 1"/>
</dbReference>
<protein>
    <submittedName>
        <fullName evidence="1">Uncharacterized protein</fullName>
    </submittedName>
</protein>
<keyword evidence="2" id="KW-1185">Reference proteome</keyword>
<dbReference type="InterPro" id="IPR029063">
    <property type="entry name" value="SAM-dependent_MTases_sf"/>
</dbReference>
<evidence type="ECO:0000313" key="2">
    <source>
        <dbReference type="Proteomes" id="UP000324194"/>
    </source>
</evidence>
<dbReference type="EMBL" id="LR699119">
    <property type="protein sequence ID" value="VVC76477.1"/>
    <property type="molecule type" value="Genomic_DNA"/>
</dbReference>
<gene>
    <name evidence="1" type="ORF">AQUSIP_17900</name>
</gene>
<dbReference type="RefSeq" id="WP_197737308.1">
    <property type="nucleotide sequence ID" value="NZ_LR699119.1"/>
</dbReference>
<dbReference type="KEGG" id="asip:AQUSIP_17900"/>